<dbReference type="Proteomes" id="UP000033066">
    <property type="component" value="Chromosome"/>
</dbReference>
<reference evidence="1" key="1">
    <citation type="submission" date="2014-07" db="EMBL/GenBank/DDBJ databases">
        <title>Methanogenic archaea and the global carbon cycle.</title>
        <authorList>
            <person name="Henriksen J.R."/>
            <person name="Luke J."/>
            <person name="Reinhart S."/>
            <person name="Benedict M.N."/>
            <person name="Youngblut N.D."/>
            <person name="Metcalf M.E."/>
            <person name="Whitaker R.J."/>
            <person name="Metcalf W.W."/>
        </authorList>
    </citation>
    <scope>NUCLEOTIDE SEQUENCE [LARGE SCALE GENOMIC DNA]</scope>
    <source>
        <strain evidence="1">3</strain>
    </source>
</reference>
<dbReference type="AlphaFoldDB" id="A0A0E3SHA2"/>
<organism evidence="1 2">
    <name type="scientific">Methanosarcina barkeri 3</name>
    <dbReference type="NCBI Taxonomy" id="1434107"/>
    <lineage>
        <taxon>Archaea</taxon>
        <taxon>Methanobacteriati</taxon>
        <taxon>Methanobacteriota</taxon>
        <taxon>Stenosarchaea group</taxon>
        <taxon>Methanomicrobia</taxon>
        <taxon>Methanosarcinales</taxon>
        <taxon>Methanosarcinaceae</taxon>
        <taxon>Methanosarcina</taxon>
    </lineage>
</organism>
<proteinExistence type="predicted"/>
<protein>
    <submittedName>
        <fullName evidence="1">Uncharacterized protein</fullName>
    </submittedName>
</protein>
<gene>
    <name evidence="1" type="ORF">MSBR3_0038</name>
</gene>
<keyword evidence="2" id="KW-1185">Reference proteome</keyword>
<evidence type="ECO:0000313" key="2">
    <source>
        <dbReference type="Proteomes" id="UP000033066"/>
    </source>
</evidence>
<dbReference type="HOGENOM" id="CLU_2327252_0_0_2"/>
<sequence>MNSFISVFDKNAALVVEKFRENSEKQKKNSSEKITKDFMINMAMLDALYNSHPQAVTMPTETEAEKAKILYFEILEIIKRDISYYQDLIRIPESNPKD</sequence>
<name>A0A0E3SHA2_METBA</name>
<dbReference type="EMBL" id="CP009517">
    <property type="protein sequence ID" value="AKB80616.1"/>
    <property type="molecule type" value="Genomic_DNA"/>
</dbReference>
<evidence type="ECO:0000313" key="1">
    <source>
        <dbReference type="EMBL" id="AKB80616.1"/>
    </source>
</evidence>
<dbReference type="KEGG" id="mbak:MSBR3_0038"/>
<accession>A0A0E3SHA2</accession>
<dbReference type="PATRIC" id="fig|1434107.4.peg.44"/>